<dbReference type="EMBL" id="CP072011">
    <property type="protein sequence ID" value="QTH15000.1"/>
    <property type="molecule type" value="Genomic_DNA"/>
</dbReference>
<comment type="similarity">
    <text evidence="2">Belongs to the threonine aldolase family.</text>
</comment>
<evidence type="ECO:0000256" key="5">
    <source>
        <dbReference type="ARBA" id="ARBA00023239"/>
    </source>
</evidence>
<dbReference type="FunFam" id="3.40.640.10:FF:000030">
    <property type="entry name" value="Low-specificity L-threonine aldolase"/>
    <property type="match status" value="1"/>
</dbReference>
<dbReference type="GO" id="GO:0008732">
    <property type="term" value="F:L-allo-threonine aldolase activity"/>
    <property type="evidence" value="ECO:0007669"/>
    <property type="project" value="TreeGrafter"/>
</dbReference>
<dbReference type="PANTHER" id="PTHR48097">
    <property type="entry name" value="L-THREONINE ALDOLASE-RELATED"/>
    <property type="match status" value="1"/>
</dbReference>
<dbReference type="GO" id="GO:0005829">
    <property type="term" value="C:cytosol"/>
    <property type="evidence" value="ECO:0007669"/>
    <property type="project" value="TreeGrafter"/>
</dbReference>
<dbReference type="Pfam" id="PF01212">
    <property type="entry name" value="Beta_elim_lyase"/>
    <property type="match status" value="1"/>
</dbReference>
<dbReference type="InterPro" id="IPR015422">
    <property type="entry name" value="PyrdxlP-dep_Trfase_small"/>
</dbReference>
<comment type="cofactor">
    <cofactor evidence="1">
        <name>pyridoxal 5'-phosphate</name>
        <dbReference type="ChEBI" id="CHEBI:597326"/>
    </cofactor>
</comment>
<keyword evidence="8" id="KW-0808">Transferase</keyword>
<feature type="domain" description="Aromatic amino acid beta-eliminating lyase/threonine aldolase" evidence="7">
    <location>
        <begin position="15"/>
        <end position="301"/>
    </location>
</feature>
<evidence type="ECO:0000256" key="4">
    <source>
        <dbReference type="ARBA" id="ARBA00022898"/>
    </source>
</evidence>
<evidence type="ECO:0000313" key="8">
    <source>
        <dbReference type="EMBL" id="QTH15000.1"/>
    </source>
</evidence>
<protein>
    <submittedName>
        <fullName evidence="8">Aminotransferase class I/II-fold pyridoxal phosphate-dependent enzyme</fullName>
    </submittedName>
</protein>
<dbReference type="SUPFAM" id="SSF53383">
    <property type="entry name" value="PLP-dependent transferases"/>
    <property type="match status" value="1"/>
</dbReference>
<accession>A0A8B6USX3</accession>
<reference evidence="8" key="2">
    <citation type="submission" date="2021-03" db="EMBL/GenBank/DDBJ databases">
        <authorList>
            <person name="Valentovich L.N."/>
            <person name="Akhremchuk A.E."/>
            <person name="Miamin V.E."/>
        </authorList>
    </citation>
    <scope>NUCLEOTIDE SEQUENCE</scope>
    <source>
        <strain evidence="8">3prime</strain>
    </source>
</reference>
<dbReference type="PIRSF" id="PIRSF017617">
    <property type="entry name" value="Thr_aldolase"/>
    <property type="match status" value="1"/>
</dbReference>
<dbReference type="Gene3D" id="3.90.1150.10">
    <property type="entry name" value="Aspartate Aminotransferase, domain 1"/>
    <property type="match status" value="1"/>
</dbReference>
<sequence>MSLAQVINGAFMFIDLRSDTVTKPTEGMRKAIYQAEVGDDCFGEDPTVRALEEYCAQYFQKEAALFTSGGTLSNQLAIKAMTNPGDEIFLDASYHINFYESASTSAFSGVNFSLSTHDSGLFTVSDLEKLHASKCRWSQNYALPRVVVIENTLGCKGGAIFPLQQMNDVFAYAQDIGAYRYLDGARILHASIASGIDVTSYTDNADLLSMCLSKGLGAPIGSIMVGTGELIQRAKKYRKWFGGDLHQAGMMAAAGLYAMHNHVERLAEDHEHAALLHQLLNDIDEAPARYKGTNMVTLDIASLEIPPVQFAGYLRKQGVGGLPYNAREMRFMPHINITRDDIHKAAGIIKDAVRALSQAGETIK</sequence>
<dbReference type="Gene3D" id="3.40.640.10">
    <property type="entry name" value="Type I PLP-dependent aspartate aminotransferase-like (Major domain)"/>
    <property type="match status" value="1"/>
</dbReference>
<comment type="subunit">
    <text evidence="3">Homotetramer.</text>
</comment>
<dbReference type="Proteomes" id="UP000663914">
    <property type="component" value="Chromosome"/>
</dbReference>
<name>A0A8B6USX3_9PSED</name>
<keyword evidence="8" id="KW-0032">Aminotransferase</keyword>
<dbReference type="InterPro" id="IPR015424">
    <property type="entry name" value="PyrdxlP-dep_Trfase"/>
</dbReference>
<keyword evidence="4" id="KW-0663">Pyridoxal phosphate</keyword>
<reference evidence="8" key="1">
    <citation type="book" date="2019" name="MICROBIAL BIOTECHNOLOGY" publisher="Unknown Publisher">
        <title>Optimization of recombineering for directed mutagenesis of bacteria Pseudomonas corrugata 3'.</title>
        <authorList>
            <person name="Buinitskaja S.V."/>
            <person name="Pilipenok N."/>
            <person name="Valentovich L.N."/>
        </authorList>
    </citation>
    <scope>NUCLEOTIDE SEQUENCE</scope>
    <source>
        <strain evidence="8">3prime</strain>
    </source>
</reference>
<dbReference type="GO" id="GO:0006545">
    <property type="term" value="P:glycine biosynthetic process"/>
    <property type="evidence" value="ECO:0007669"/>
    <property type="project" value="TreeGrafter"/>
</dbReference>
<evidence type="ECO:0000256" key="1">
    <source>
        <dbReference type="ARBA" id="ARBA00001933"/>
    </source>
</evidence>
<dbReference type="GO" id="GO:0008483">
    <property type="term" value="F:transaminase activity"/>
    <property type="evidence" value="ECO:0007669"/>
    <property type="project" value="UniProtKB-KW"/>
</dbReference>
<evidence type="ECO:0000259" key="7">
    <source>
        <dbReference type="Pfam" id="PF01212"/>
    </source>
</evidence>
<dbReference type="PANTHER" id="PTHR48097:SF9">
    <property type="entry name" value="L-THREONINE ALDOLASE"/>
    <property type="match status" value="1"/>
</dbReference>
<dbReference type="InterPro" id="IPR023603">
    <property type="entry name" value="Low_specificity_L-TA-like"/>
</dbReference>
<dbReference type="InterPro" id="IPR015421">
    <property type="entry name" value="PyrdxlP-dep_Trfase_major"/>
</dbReference>
<dbReference type="RefSeq" id="WP_160321678.1">
    <property type="nucleotide sequence ID" value="NZ_CP014262.1"/>
</dbReference>
<dbReference type="NCBIfam" id="NF041359">
    <property type="entry name" value="GntG_guanitoxin"/>
    <property type="match status" value="1"/>
</dbReference>
<evidence type="ECO:0000256" key="6">
    <source>
        <dbReference type="PIRSR" id="PIRSR017617-1"/>
    </source>
</evidence>
<evidence type="ECO:0000313" key="9">
    <source>
        <dbReference type="Proteomes" id="UP000663914"/>
    </source>
</evidence>
<proteinExistence type="inferred from homology"/>
<evidence type="ECO:0000256" key="3">
    <source>
        <dbReference type="ARBA" id="ARBA00011881"/>
    </source>
</evidence>
<evidence type="ECO:0000256" key="2">
    <source>
        <dbReference type="ARBA" id="ARBA00006966"/>
    </source>
</evidence>
<dbReference type="GO" id="GO:0006567">
    <property type="term" value="P:L-threonine catabolic process"/>
    <property type="evidence" value="ECO:0007669"/>
    <property type="project" value="TreeGrafter"/>
</dbReference>
<dbReference type="InterPro" id="IPR001597">
    <property type="entry name" value="ArAA_b-elim_lyase/Thr_aldolase"/>
</dbReference>
<keyword evidence="5" id="KW-0456">Lyase</keyword>
<dbReference type="GeneID" id="55646423"/>
<organism evidence="8 9">
    <name type="scientific">Pseudomonas corrugata</name>
    <dbReference type="NCBI Taxonomy" id="47879"/>
    <lineage>
        <taxon>Bacteria</taxon>
        <taxon>Pseudomonadati</taxon>
        <taxon>Pseudomonadota</taxon>
        <taxon>Gammaproteobacteria</taxon>
        <taxon>Pseudomonadales</taxon>
        <taxon>Pseudomonadaceae</taxon>
        <taxon>Pseudomonas</taxon>
    </lineage>
</organism>
<dbReference type="AlphaFoldDB" id="A0A8B6USX3"/>
<feature type="modified residue" description="N6-(pyridoxal phosphate)lysine" evidence="6">
    <location>
        <position position="214"/>
    </location>
</feature>
<gene>
    <name evidence="8" type="ORF">C4C32_03575</name>
</gene>